<dbReference type="RefSeq" id="WP_394828798.1">
    <property type="nucleotide sequence ID" value="NZ_CP089984.1"/>
</dbReference>
<accession>A0ABZ2M9I3</accession>
<feature type="compositionally biased region" description="Basic and acidic residues" evidence="1">
    <location>
        <begin position="40"/>
        <end position="49"/>
    </location>
</feature>
<name>A0ABZ2M9I3_9BACT</name>
<evidence type="ECO:0000313" key="2">
    <source>
        <dbReference type="EMBL" id="WXB19172.1"/>
    </source>
</evidence>
<reference evidence="2 3" key="1">
    <citation type="submission" date="2021-12" db="EMBL/GenBank/DDBJ databases">
        <title>Discovery of the Pendulisporaceae a myxobacterial family with distinct sporulation behavior and unique specialized metabolism.</title>
        <authorList>
            <person name="Garcia R."/>
            <person name="Popoff A."/>
            <person name="Bader C.D."/>
            <person name="Loehr J."/>
            <person name="Walesch S."/>
            <person name="Walt C."/>
            <person name="Boldt J."/>
            <person name="Bunk B."/>
            <person name="Haeckl F.J.F.P.J."/>
            <person name="Gunesch A.P."/>
            <person name="Birkelbach J."/>
            <person name="Nuebel U."/>
            <person name="Pietschmann T."/>
            <person name="Bach T."/>
            <person name="Mueller R."/>
        </authorList>
    </citation>
    <scope>NUCLEOTIDE SEQUENCE [LARGE SCALE GENOMIC DNA]</scope>
    <source>
        <strain evidence="2 3">MSr11954</strain>
    </source>
</reference>
<sequence>MPSPIPADGDALRSHQHRPMSAIYSLLRRISTAVTASAERASRQEERSLPHRHLRRSQGLLPARFPPYR</sequence>
<keyword evidence="3" id="KW-1185">Reference proteome</keyword>
<gene>
    <name evidence="2" type="ORF">LZC94_18285</name>
</gene>
<evidence type="ECO:0000256" key="1">
    <source>
        <dbReference type="SAM" id="MobiDB-lite"/>
    </source>
</evidence>
<feature type="region of interest" description="Disordered" evidence="1">
    <location>
        <begin position="37"/>
        <end position="69"/>
    </location>
</feature>
<organism evidence="2 3">
    <name type="scientific">Pendulispora albinea</name>
    <dbReference type="NCBI Taxonomy" id="2741071"/>
    <lineage>
        <taxon>Bacteria</taxon>
        <taxon>Pseudomonadati</taxon>
        <taxon>Myxococcota</taxon>
        <taxon>Myxococcia</taxon>
        <taxon>Myxococcales</taxon>
        <taxon>Sorangiineae</taxon>
        <taxon>Pendulisporaceae</taxon>
        <taxon>Pendulispora</taxon>
    </lineage>
</organism>
<dbReference type="EMBL" id="CP089984">
    <property type="protein sequence ID" value="WXB19172.1"/>
    <property type="molecule type" value="Genomic_DNA"/>
</dbReference>
<proteinExistence type="predicted"/>
<dbReference type="Proteomes" id="UP001370348">
    <property type="component" value="Chromosome"/>
</dbReference>
<protein>
    <submittedName>
        <fullName evidence="2">Uncharacterized protein</fullName>
    </submittedName>
</protein>
<evidence type="ECO:0000313" key="3">
    <source>
        <dbReference type="Proteomes" id="UP001370348"/>
    </source>
</evidence>